<feature type="chain" id="PRO_5040177548" evidence="1">
    <location>
        <begin position="24"/>
        <end position="101"/>
    </location>
</feature>
<sequence>MLPNIPATLSIIVLLHTAALALTEEVIVFNIVAYTVEAASILSRWSTLSGYYVDNNAYAGASRFFISGTSPDGQLFEHTATIGSESPSQTLATKISPLTQN</sequence>
<dbReference type="OrthoDB" id="10341398at2759"/>
<proteinExistence type="predicted"/>
<keyword evidence="1" id="KW-0732">Signal</keyword>
<dbReference type="Proteomes" id="UP000799777">
    <property type="component" value="Unassembled WGS sequence"/>
</dbReference>
<comment type="caution">
    <text evidence="2">The sequence shown here is derived from an EMBL/GenBank/DDBJ whole genome shotgun (WGS) entry which is preliminary data.</text>
</comment>
<gene>
    <name evidence="2" type="ORF">EK21DRAFT_111856</name>
</gene>
<feature type="signal peptide" evidence="1">
    <location>
        <begin position="1"/>
        <end position="23"/>
    </location>
</feature>
<keyword evidence="3" id="KW-1185">Reference proteome</keyword>
<evidence type="ECO:0000313" key="3">
    <source>
        <dbReference type="Proteomes" id="UP000799777"/>
    </source>
</evidence>
<organism evidence="2 3">
    <name type="scientific">Setomelanomma holmii</name>
    <dbReference type="NCBI Taxonomy" id="210430"/>
    <lineage>
        <taxon>Eukaryota</taxon>
        <taxon>Fungi</taxon>
        <taxon>Dikarya</taxon>
        <taxon>Ascomycota</taxon>
        <taxon>Pezizomycotina</taxon>
        <taxon>Dothideomycetes</taxon>
        <taxon>Pleosporomycetidae</taxon>
        <taxon>Pleosporales</taxon>
        <taxon>Pleosporineae</taxon>
        <taxon>Phaeosphaeriaceae</taxon>
        <taxon>Setomelanomma</taxon>
    </lineage>
</organism>
<reference evidence="2" key="1">
    <citation type="journal article" date="2020" name="Stud. Mycol.">
        <title>101 Dothideomycetes genomes: a test case for predicting lifestyles and emergence of pathogens.</title>
        <authorList>
            <person name="Haridas S."/>
            <person name="Albert R."/>
            <person name="Binder M."/>
            <person name="Bloem J."/>
            <person name="Labutti K."/>
            <person name="Salamov A."/>
            <person name="Andreopoulos B."/>
            <person name="Baker S."/>
            <person name="Barry K."/>
            <person name="Bills G."/>
            <person name="Bluhm B."/>
            <person name="Cannon C."/>
            <person name="Castanera R."/>
            <person name="Culley D."/>
            <person name="Daum C."/>
            <person name="Ezra D."/>
            <person name="Gonzalez J."/>
            <person name="Henrissat B."/>
            <person name="Kuo A."/>
            <person name="Liang C."/>
            <person name="Lipzen A."/>
            <person name="Lutzoni F."/>
            <person name="Magnuson J."/>
            <person name="Mondo S."/>
            <person name="Nolan M."/>
            <person name="Ohm R."/>
            <person name="Pangilinan J."/>
            <person name="Park H.-J."/>
            <person name="Ramirez L."/>
            <person name="Alfaro M."/>
            <person name="Sun H."/>
            <person name="Tritt A."/>
            <person name="Yoshinaga Y."/>
            <person name="Zwiers L.-H."/>
            <person name="Turgeon B."/>
            <person name="Goodwin S."/>
            <person name="Spatafora J."/>
            <person name="Crous P."/>
            <person name="Grigoriev I."/>
        </authorList>
    </citation>
    <scope>NUCLEOTIDE SEQUENCE</scope>
    <source>
        <strain evidence="2">CBS 110217</strain>
    </source>
</reference>
<dbReference type="EMBL" id="ML978189">
    <property type="protein sequence ID" value="KAF2030542.1"/>
    <property type="molecule type" value="Genomic_DNA"/>
</dbReference>
<accession>A0A9P4LNB9</accession>
<evidence type="ECO:0000313" key="2">
    <source>
        <dbReference type="EMBL" id="KAF2030542.1"/>
    </source>
</evidence>
<dbReference type="AlphaFoldDB" id="A0A9P4LNB9"/>
<protein>
    <submittedName>
        <fullName evidence="2">Uncharacterized protein</fullName>
    </submittedName>
</protein>
<name>A0A9P4LNB9_9PLEO</name>
<evidence type="ECO:0000256" key="1">
    <source>
        <dbReference type="SAM" id="SignalP"/>
    </source>
</evidence>